<keyword evidence="3" id="KW-1185">Reference proteome</keyword>
<name>A0ABD1E1U8_HYPHA</name>
<evidence type="ECO:0000313" key="2">
    <source>
        <dbReference type="EMBL" id="KAL1488649.1"/>
    </source>
</evidence>
<dbReference type="Proteomes" id="UP001566132">
    <property type="component" value="Unassembled WGS sequence"/>
</dbReference>
<evidence type="ECO:0000256" key="1">
    <source>
        <dbReference type="SAM" id="MobiDB-lite"/>
    </source>
</evidence>
<accession>A0ABD1E1U8</accession>
<evidence type="ECO:0000313" key="3">
    <source>
        <dbReference type="Proteomes" id="UP001566132"/>
    </source>
</evidence>
<comment type="caution">
    <text evidence="2">The sequence shown here is derived from an EMBL/GenBank/DDBJ whole genome shotgun (WGS) entry which is preliminary data.</text>
</comment>
<organism evidence="2 3">
    <name type="scientific">Hypothenemus hampei</name>
    <name type="common">Coffee berry borer</name>
    <dbReference type="NCBI Taxonomy" id="57062"/>
    <lineage>
        <taxon>Eukaryota</taxon>
        <taxon>Metazoa</taxon>
        <taxon>Ecdysozoa</taxon>
        <taxon>Arthropoda</taxon>
        <taxon>Hexapoda</taxon>
        <taxon>Insecta</taxon>
        <taxon>Pterygota</taxon>
        <taxon>Neoptera</taxon>
        <taxon>Endopterygota</taxon>
        <taxon>Coleoptera</taxon>
        <taxon>Polyphaga</taxon>
        <taxon>Cucujiformia</taxon>
        <taxon>Curculionidae</taxon>
        <taxon>Scolytinae</taxon>
        <taxon>Hypothenemus</taxon>
    </lineage>
</organism>
<reference evidence="2 3" key="1">
    <citation type="submission" date="2024-05" db="EMBL/GenBank/DDBJ databases">
        <title>Genetic variation in Jamaican populations of the coffee berry borer (Hypothenemus hampei).</title>
        <authorList>
            <person name="Errbii M."/>
            <person name="Myrie A."/>
        </authorList>
    </citation>
    <scope>NUCLEOTIDE SEQUENCE [LARGE SCALE GENOMIC DNA]</scope>
    <source>
        <strain evidence="2">JA-Hopewell-2020-01-JO</strain>
        <tissue evidence="2">Whole body</tissue>
    </source>
</reference>
<dbReference type="AlphaFoldDB" id="A0ABD1E1U8"/>
<proteinExistence type="predicted"/>
<feature type="compositionally biased region" description="Basic residues" evidence="1">
    <location>
        <begin position="1"/>
        <end position="12"/>
    </location>
</feature>
<protein>
    <submittedName>
        <fullName evidence="2">Uncharacterized protein</fullName>
    </submittedName>
</protein>
<sequence length="146" mass="16690">MKKVNNMKTRMKAKTDKNNTGNKAIKMCEWEKILFEALQGDVNPTVSKTPDPQKENLQRPSSFEVLQNEAASSSSTFNSSICLSLPLPPPRKKALITSFKETEETRGLTTVELQSLVLMEQLQTLRIQREYYNLKIKKLQNDNNND</sequence>
<gene>
    <name evidence="2" type="ORF">ABEB36_014449</name>
</gene>
<dbReference type="EMBL" id="JBDJPC010000013">
    <property type="protein sequence ID" value="KAL1488649.1"/>
    <property type="molecule type" value="Genomic_DNA"/>
</dbReference>
<feature type="region of interest" description="Disordered" evidence="1">
    <location>
        <begin position="1"/>
        <end position="20"/>
    </location>
</feature>